<protein>
    <submittedName>
        <fullName evidence="1">Uncharacterized protein</fullName>
    </submittedName>
</protein>
<dbReference type="EMBL" id="CP065989">
    <property type="protein sequence ID" value="QQB15215.1"/>
    <property type="molecule type" value="Genomic_DNA"/>
</dbReference>
<proteinExistence type="predicted"/>
<organism evidence="1 2">
    <name type="scientific">Brevibacterium casei</name>
    <dbReference type="NCBI Taxonomy" id="33889"/>
    <lineage>
        <taxon>Bacteria</taxon>
        <taxon>Bacillati</taxon>
        <taxon>Actinomycetota</taxon>
        <taxon>Actinomycetes</taxon>
        <taxon>Micrococcales</taxon>
        <taxon>Brevibacteriaceae</taxon>
        <taxon>Brevibacterium</taxon>
    </lineage>
</organism>
<name>A0A7T4DJ97_9MICO</name>
<reference evidence="1 2" key="1">
    <citation type="submission" date="2020-12" db="EMBL/GenBank/DDBJ databases">
        <title>FDA dAtabase for Regulatory Grade micrObial Sequences (FDA-ARGOS): Supporting development and validation of Infectious Disease Dx tests.</title>
        <authorList>
            <person name="Sproer C."/>
            <person name="Gronow S."/>
            <person name="Severitt S."/>
            <person name="Schroder I."/>
            <person name="Tallon L."/>
            <person name="Sadzewicz L."/>
            <person name="Zhao X."/>
            <person name="Boylan J."/>
            <person name="Ott S."/>
            <person name="Bowen H."/>
            <person name="Vavikolanu K."/>
            <person name="Mehta A."/>
            <person name="Aluvathingal J."/>
            <person name="Nadendla S."/>
            <person name="Lowell S."/>
            <person name="Myers T."/>
            <person name="Yan Y."/>
            <person name="Sichtig H."/>
        </authorList>
    </citation>
    <scope>NUCLEOTIDE SEQUENCE [LARGE SCALE GENOMIC DNA]</scope>
    <source>
        <strain evidence="1 2">FDAARGOS_990</strain>
    </source>
</reference>
<evidence type="ECO:0000313" key="1">
    <source>
        <dbReference type="EMBL" id="QQB15215.1"/>
    </source>
</evidence>
<dbReference type="Proteomes" id="UP000595374">
    <property type="component" value="Chromosome"/>
</dbReference>
<gene>
    <name evidence="1" type="ORF">I6H47_04475</name>
</gene>
<evidence type="ECO:0000313" key="2">
    <source>
        <dbReference type="Proteomes" id="UP000595374"/>
    </source>
</evidence>
<accession>A0A7T4DJ97</accession>
<dbReference type="RefSeq" id="WP_198500238.1">
    <property type="nucleotide sequence ID" value="NZ_CP065989.1"/>
</dbReference>
<dbReference type="AlphaFoldDB" id="A0A7T4DJ97"/>
<sequence length="593" mass="65379">MARPPGPHGPADFDLIRIVAEATADPTDPVPLLQLASTLVAAIVGSDGEDTGTDLDFREANRINRAIPDVGDLSRLQDIALSMLDPAGQETESLVRIWAEMIDDELFRRRIRRQLPPADRREPEWVRRIDEVTPRRAAAIVSPVLIEETIVVEISTAARSCTLAIGIERSGAPFIEDAYLTPESFDTVMSGIAVNPEIDVDRVELSPADARARIIEALDMSDTIIPAPATETWPGTRAMLTWMLRLMPTGGIGYDLKEWTPEEIKEIADDFAASPWAADLTGDELRHADLLLEFQANYGNNDPLRWSGSFTDRILHDLYPRKVVADDAYMLSMPTTLTALVQYANERSGVDPGFTQNALNAIEAGRADYVSLVTGRAEPDTIGFPFAELPDGVDLPPELIDALQARFVADEQFATRQLALLEETVGGRANLDSLTIDPLPTEDFDATGIPDDVVDRLRPLLPQVTTTAQEFFGDPEFATVAFRILAEVARREPTVFRRRFSDPALLAALFWIAGEINETFFASTAGRTPLRIKDLQSHLGAKSAPSQRADTLLAALGHPRGPGSRVHIPDPRLLTSTFRAELLERRAWYQSEY</sequence>